<accession>A0AAU2AIA9</accession>
<gene>
    <name evidence="1" type="ORF">OHA22_50745</name>
</gene>
<evidence type="ECO:0000313" key="1">
    <source>
        <dbReference type="EMBL" id="WTT23259.1"/>
    </source>
</evidence>
<dbReference type="AlphaFoldDB" id="A0AAU2AIA9"/>
<protein>
    <submittedName>
        <fullName evidence="1">Uncharacterized protein</fullName>
    </submittedName>
</protein>
<organism evidence="1">
    <name type="scientific">Streptomyces sp. NBC_00093</name>
    <dbReference type="NCBI Taxonomy" id="2975649"/>
    <lineage>
        <taxon>Bacteria</taxon>
        <taxon>Bacillati</taxon>
        <taxon>Actinomycetota</taxon>
        <taxon>Actinomycetes</taxon>
        <taxon>Kitasatosporales</taxon>
        <taxon>Streptomycetaceae</taxon>
        <taxon>Streptomyces</taxon>
    </lineage>
</organism>
<reference evidence="1" key="1">
    <citation type="submission" date="2022-10" db="EMBL/GenBank/DDBJ databases">
        <title>The complete genomes of actinobacterial strains from the NBC collection.</title>
        <authorList>
            <person name="Joergensen T.S."/>
            <person name="Alvarez Arevalo M."/>
            <person name="Sterndorff E.B."/>
            <person name="Faurdal D."/>
            <person name="Vuksanovic O."/>
            <person name="Mourched A.-S."/>
            <person name="Charusanti P."/>
            <person name="Shaw S."/>
            <person name="Blin K."/>
            <person name="Weber T."/>
        </authorList>
    </citation>
    <scope>NUCLEOTIDE SEQUENCE</scope>
    <source>
        <strain evidence="1">NBC_00093</strain>
    </source>
</reference>
<name>A0AAU2AIA9_9ACTN</name>
<sequence>MQQTIARQVLLLGDEAGEECVGLGQDGGALLGPVGCELVGNAVPVTVAAWAAQRTMKILPP</sequence>
<proteinExistence type="predicted"/>
<dbReference type="EMBL" id="CP108222">
    <property type="protein sequence ID" value="WTT23259.1"/>
    <property type="molecule type" value="Genomic_DNA"/>
</dbReference>